<organism evidence="2 3">
    <name type="scientific">Fusarium irregulare</name>
    <dbReference type="NCBI Taxonomy" id="2494466"/>
    <lineage>
        <taxon>Eukaryota</taxon>
        <taxon>Fungi</taxon>
        <taxon>Dikarya</taxon>
        <taxon>Ascomycota</taxon>
        <taxon>Pezizomycotina</taxon>
        <taxon>Sordariomycetes</taxon>
        <taxon>Hypocreomycetidae</taxon>
        <taxon>Hypocreales</taxon>
        <taxon>Nectriaceae</taxon>
        <taxon>Fusarium</taxon>
        <taxon>Fusarium incarnatum-equiseti species complex</taxon>
    </lineage>
</organism>
<accession>A0A9W8PXN6</accession>
<feature type="compositionally biased region" description="Basic and acidic residues" evidence="1">
    <location>
        <begin position="18"/>
        <end position="45"/>
    </location>
</feature>
<name>A0A9W8PXN6_9HYPO</name>
<comment type="caution">
    <text evidence="2">The sequence shown here is derived from an EMBL/GenBank/DDBJ whole genome shotgun (WGS) entry which is preliminary data.</text>
</comment>
<reference evidence="2" key="1">
    <citation type="submission" date="2022-10" db="EMBL/GenBank/DDBJ databases">
        <title>Fusarium specimens isolated from Avocado Roots.</title>
        <authorList>
            <person name="Stajich J."/>
            <person name="Roper C."/>
            <person name="Heimlech-Rivalta G."/>
        </authorList>
    </citation>
    <scope>NUCLEOTIDE SEQUENCE</scope>
    <source>
        <strain evidence="2">CF00143</strain>
    </source>
</reference>
<evidence type="ECO:0000256" key="1">
    <source>
        <dbReference type="SAM" id="MobiDB-lite"/>
    </source>
</evidence>
<evidence type="ECO:0000313" key="2">
    <source>
        <dbReference type="EMBL" id="KAJ4019653.1"/>
    </source>
</evidence>
<dbReference type="Proteomes" id="UP001152130">
    <property type="component" value="Unassembled WGS sequence"/>
</dbReference>
<proteinExistence type="predicted"/>
<gene>
    <name evidence="2" type="ORF">NW766_003410</name>
</gene>
<dbReference type="AlphaFoldDB" id="A0A9W8PXN6"/>
<keyword evidence="3" id="KW-1185">Reference proteome</keyword>
<dbReference type="EMBL" id="JAPDHF010000004">
    <property type="protein sequence ID" value="KAJ4019653.1"/>
    <property type="molecule type" value="Genomic_DNA"/>
</dbReference>
<sequence length="61" mass="7266">MNSFMNSAKRLVAKVFAKKEKSPEEVAEAQERKAFHAEQRESERALKRRRRSARMESYNEH</sequence>
<protein>
    <submittedName>
        <fullName evidence="2">Uncharacterized protein</fullName>
    </submittedName>
</protein>
<evidence type="ECO:0000313" key="3">
    <source>
        <dbReference type="Proteomes" id="UP001152130"/>
    </source>
</evidence>
<feature type="region of interest" description="Disordered" evidence="1">
    <location>
        <begin position="18"/>
        <end position="61"/>
    </location>
</feature>